<dbReference type="Proteomes" id="UP000422764">
    <property type="component" value="Chromosome"/>
</dbReference>
<dbReference type="PROSITE" id="PS00067">
    <property type="entry name" value="3HCDH"/>
    <property type="match status" value="1"/>
</dbReference>
<feature type="binding site" evidence="6">
    <location>
        <position position="279"/>
    </location>
    <ligand>
        <name>NAD(+)</name>
        <dbReference type="ChEBI" id="CHEBI:57540"/>
    </ligand>
</feature>
<dbReference type="AlphaFoldDB" id="A0A6I6ESW8"/>
<feature type="binding site" evidence="6">
    <location>
        <position position="95"/>
    </location>
    <ligand>
        <name>NAD(+)</name>
        <dbReference type="ChEBI" id="CHEBI:57540"/>
    </ligand>
</feature>
<dbReference type="GO" id="GO:0016616">
    <property type="term" value="F:oxidoreductase activity, acting on the CH-OH group of donors, NAD or NADP as acceptor"/>
    <property type="evidence" value="ECO:0007669"/>
    <property type="project" value="InterPro"/>
</dbReference>
<evidence type="ECO:0000259" key="8">
    <source>
        <dbReference type="Pfam" id="PF02737"/>
    </source>
</evidence>
<evidence type="ECO:0000256" key="1">
    <source>
        <dbReference type="ARBA" id="ARBA00005086"/>
    </source>
</evidence>
<keyword evidence="6" id="KW-0520">NAD</keyword>
<evidence type="ECO:0000256" key="4">
    <source>
        <dbReference type="ARBA" id="ARBA00067747"/>
    </source>
</evidence>
<evidence type="ECO:0000256" key="6">
    <source>
        <dbReference type="PIRSR" id="PIRSR000105-2"/>
    </source>
</evidence>
<evidence type="ECO:0000256" key="2">
    <source>
        <dbReference type="ARBA" id="ARBA00009463"/>
    </source>
</evidence>
<protein>
    <recommendedName>
        <fullName evidence="4">3-hydroxybutyryl-CoA dehydrogenase</fullName>
    </recommendedName>
</protein>
<dbReference type="EMBL" id="CP046522">
    <property type="protein sequence ID" value="QGU95370.1"/>
    <property type="molecule type" value="Genomic_DNA"/>
</dbReference>
<comment type="pathway">
    <text evidence="1">Lipid metabolism; butanoate metabolism.</text>
</comment>
<dbReference type="Pfam" id="PF00725">
    <property type="entry name" value="3HCDH"/>
    <property type="match status" value="1"/>
</dbReference>
<keyword evidence="3" id="KW-0560">Oxidoreductase</keyword>
<feature type="binding site" evidence="6">
    <location>
        <position position="100"/>
    </location>
    <ligand>
        <name>NAD(+)</name>
        <dbReference type="ChEBI" id="CHEBI:57540"/>
    </ligand>
</feature>
<evidence type="ECO:0000256" key="5">
    <source>
        <dbReference type="PIRSR" id="PIRSR000105-1"/>
    </source>
</evidence>
<dbReference type="Pfam" id="PF02737">
    <property type="entry name" value="3HCDH_N"/>
    <property type="match status" value="1"/>
</dbReference>
<evidence type="ECO:0000259" key="7">
    <source>
        <dbReference type="Pfam" id="PF00725"/>
    </source>
</evidence>
<feature type="domain" description="3-hydroxyacyl-CoA dehydrogenase NAD binding" evidence="8">
    <location>
        <begin position="8"/>
        <end position="186"/>
    </location>
</feature>
<feature type="binding site" evidence="6">
    <location>
        <begin position="13"/>
        <end position="18"/>
    </location>
    <ligand>
        <name>NAD(+)</name>
        <dbReference type="ChEBI" id="CHEBI:57540"/>
    </ligand>
</feature>
<feature type="binding site" evidence="6">
    <location>
        <position position="146"/>
    </location>
    <ligand>
        <name>NAD(+)</name>
        <dbReference type="ChEBI" id="CHEBI:57540"/>
    </ligand>
</feature>
<comment type="similarity">
    <text evidence="2">Belongs to the 3-hydroxyacyl-CoA dehydrogenase family.</text>
</comment>
<name>A0A6I6ESW8_9CLOT</name>
<feature type="binding site" evidence="6">
    <location>
        <position position="36"/>
    </location>
    <ligand>
        <name>NAD(+)</name>
        <dbReference type="ChEBI" id="CHEBI:57540"/>
    </ligand>
</feature>
<organism evidence="9 10">
    <name type="scientific">Clostridium bovifaecis</name>
    <dbReference type="NCBI Taxonomy" id="2184719"/>
    <lineage>
        <taxon>Bacteria</taxon>
        <taxon>Bacillati</taxon>
        <taxon>Bacillota</taxon>
        <taxon>Clostridia</taxon>
        <taxon>Eubacteriales</taxon>
        <taxon>Clostridiaceae</taxon>
        <taxon>Clostridium</taxon>
    </lineage>
</organism>
<dbReference type="SUPFAM" id="SSF48179">
    <property type="entry name" value="6-phosphogluconate dehydrogenase C-terminal domain-like"/>
    <property type="match status" value="1"/>
</dbReference>
<dbReference type="PANTHER" id="PTHR48075">
    <property type="entry name" value="3-HYDROXYACYL-COA DEHYDROGENASE FAMILY PROTEIN"/>
    <property type="match status" value="1"/>
</dbReference>
<keyword evidence="10" id="KW-1185">Reference proteome</keyword>
<dbReference type="InterPro" id="IPR013328">
    <property type="entry name" value="6PGD_dom2"/>
</dbReference>
<dbReference type="InterPro" id="IPR036291">
    <property type="entry name" value="NAD(P)-bd_dom_sf"/>
</dbReference>
<dbReference type="SUPFAM" id="SSF51735">
    <property type="entry name" value="NAD(P)-binding Rossmann-fold domains"/>
    <property type="match status" value="1"/>
</dbReference>
<dbReference type="FunFam" id="3.40.50.720:FF:000009">
    <property type="entry name" value="Fatty oxidation complex, alpha subunit"/>
    <property type="match status" value="1"/>
</dbReference>
<feature type="domain" description="3-hydroxyacyl-CoA dehydrogenase C-terminal" evidence="7">
    <location>
        <begin position="189"/>
        <end position="287"/>
    </location>
</feature>
<gene>
    <name evidence="9" type="ORF">GOM49_09970</name>
</gene>
<dbReference type="InterPro" id="IPR022694">
    <property type="entry name" value="3-OHacyl-CoA_DH"/>
</dbReference>
<reference evidence="9 10" key="1">
    <citation type="submission" date="2019-12" db="EMBL/GenBank/DDBJ databases">
        <title>Genome sequenceing of Clostridium bovifaecis.</title>
        <authorList>
            <person name="Yao Y."/>
        </authorList>
    </citation>
    <scope>NUCLEOTIDE SEQUENCE [LARGE SCALE GENOMIC DNA]</scope>
    <source>
        <strain evidence="9 10">BXX</strain>
    </source>
</reference>
<dbReference type="PIRSF" id="PIRSF000105">
    <property type="entry name" value="HCDH"/>
    <property type="match status" value="1"/>
</dbReference>
<dbReference type="InterPro" id="IPR006180">
    <property type="entry name" value="3-OHacyl-CoA_DH_CS"/>
</dbReference>
<proteinExistence type="inferred from homology"/>
<dbReference type="GO" id="GO:0019605">
    <property type="term" value="P:butyrate metabolic process"/>
    <property type="evidence" value="ECO:0007669"/>
    <property type="project" value="UniProtKB-UniPathway"/>
</dbReference>
<dbReference type="GO" id="GO:0070403">
    <property type="term" value="F:NAD+ binding"/>
    <property type="evidence" value="ECO:0007669"/>
    <property type="project" value="InterPro"/>
</dbReference>
<evidence type="ECO:0000313" key="10">
    <source>
        <dbReference type="Proteomes" id="UP000422764"/>
    </source>
</evidence>
<dbReference type="UniPathway" id="UPA00863"/>
<dbReference type="Gene3D" id="3.40.50.720">
    <property type="entry name" value="NAD(P)-binding Rossmann-like Domain"/>
    <property type="match status" value="1"/>
</dbReference>
<dbReference type="PANTHER" id="PTHR48075:SF5">
    <property type="entry name" value="3-HYDROXYBUTYRYL-COA DEHYDROGENASE"/>
    <property type="match status" value="1"/>
</dbReference>
<dbReference type="InterPro" id="IPR008927">
    <property type="entry name" value="6-PGluconate_DH-like_C_sf"/>
</dbReference>
<sequence length="312" mass="34876">MELNKINKIVIAGAGVMGASIAQIFAENNYTVVLYDIAEQFLQKGRDLIRINQEILIKEGAVTKEQSEKLIGLISYSLDKECFKDADYVIEAIVEKMEVKHEFWNIVSSIVSEDAILTSNTSGLSLTEIAKAVKIPERFSGMHWVNPPHLVPLVEVIKGEKTSHKAAEVVFKLAEKLGKKPVIVKDAPGFVLNRFQFAVLREAMHIVESGIASMEDVDKVFKYGLGMRYACLGPFEIADLGGLDTFYNIASYLFKDISGAKEVHHLLADLMPEKAYGVKSCKGFYDYPNGRDKEVIEKRDADFIKIAKCLYK</sequence>
<evidence type="ECO:0000256" key="3">
    <source>
        <dbReference type="ARBA" id="ARBA00023002"/>
    </source>
</evidence>
<dbReference type="InterPro" id="IPR006176">
    <property type="entry name" value="3-OHacyl-CoA_DH_NAD-bd"/>
</dbReference>
<dbReference type="InterPro" id="IPR006108">
    <property type="entry name" value="3HC_DH_C"/>
</dbReference>
<dbReference type="Gene3D" id="1.10.1040.10">
    <property type="entry name" value="N-(1-d-carboxylethyl)-l-norvaline Dehydrogenase, domain 2"/>
    <property type="match status" value="1"/>
</dbReference>
<accession>A0A6I6ESW8</accession>
<evidence type="ECO:0000313" key="9">
    <source>
        <dbReference type="EMBL" id="QGU95370.1"/>
    </source>
</evidence>
<feature type="site" description="Important for catalytic activity" evidence="5">
    <location>
        <position position="143"/>
    </location>
</feature>
<feature type="binding site" evidence="6">
    <location>
        <position position="122"/>
    </location>
    <ligand>
        <name>NAD(+)</name>
        <dbReference type="ChEBI" id="CHEBI:57540"/>
    </ligand>
</feature>